<dbReference type="EMBL" id="JAJJMA010311100">
    <property type="protein sequence ID" value="MCL7049023.1"/>
    <property type="molecule type" value="Genomic_DNA"/>
</dbReference>
<name>A0AA41VX35_PAPNU</name>
<gene>
    <name evidence="2" type="ORF">MKW94_024936</name>
</gene>
<dbReference type="Pfam" id="PF17800">
    <property type="entry name" value="NPL"/>
    <property type="match status" value="1"/>
</dbReference>
<dbReference type="InterPro" id="IPR041232">
    <property type="entry name" value="NPL"/>
</dbReference>
<protein>
    <recommendedName>
        <fullName evidence="1">Nucleoplasmin-like domain-containing protein</fullName>
    </recommendedName>
</protein>
<keyword evidence="3" id="KW-1185">Reference proteome</keyword>
<reference evidence="2" key="1">
    <citation type="submission" date="2022-03" db="EMBL/GenBank/DDBJ databases">
        <title>A functionally conserved STORR gene fusion in Papaver species that diverged 16.8 million years ago.</title>
        <authorList>
            <person name="Catania T."/>
        </authorList>
    </citation>
    <scope>NUCLEOTIDE SEQUENCE</scope>
    <source>
        <strain evidence="2">S-191538</strain>
    </source>
</reference>
<feature type="domain" description="Nucleoplasmin-like" evidence="1">
    <location>
        <begin position="3"/>
        <end position="108"/>
    </location>
</feature>
<evidence type="ECO:0000259" key="1">
    <source>
        <dbReference type="Pfam" id="PF17800"/>
    </source>
</evidence>
<proteinExistence type="predicted"/>
<sequence length="157" mass="17789">MSFWGIEITKSKPVTHRFDKERAVRLRITQASIGFPLEEHCHTCAVRCSVGGKTPITLCVLNSDTNGSSPLDIEFNEEDREVVFSVDHGNLLYGNPKETKVHLSGYYIEKCNNCGSTDNNGKFIIVTIIYFDVYMDYCNFRISVVSNLLIELCSYCE</sequence>
<dbReference type="AlphaFoldDB" id="A0AA41VX35"/>
<evidence type="ECO:0000313" key="3">
    <source>
        <dbReference type="Proteomes" id="UP001177140"/>
    </source>
</evidence>
<comment type="caution">
    <text evidence="2">The sequence shown here is derived from an EMBL/GenBank/DDBJ whole genome shotgun (WGS) entry which is preliminary data.</text>
</comment>
<evidence type="ECO:0000313" key="2">
    <source>
        <dbReference type="EMBL" id="MCL7049023.1"/>
    </source>
</evidence>
<dbReference type="Proteomes" id="UP001177140">
    <property type="component" value="Unassembled WGS sequence"/>
</dbReference>
<accession>A0AA41VX35</accession>
<organism evidence="2 3">
    <name type="scientific">Papaver nudicaule</name>
    <name type="common">Iceland poppy</name>
    <dbReference type="NCBI Taxonomy" id="74823"/>
    <lineage>
        <taxon>Eukaryota</taxon>
        <taxon>Viridiplantae</taxon>
        <taxon>Streptophyta</taxon>
        <taxon>Embryophyta</taxon>
        <taxon>Tracheophyta</taxon>
        <taxon>Spermatophyta</taxon>
        <taxon>Magnoliopsida</taxon>
        <taxon>Ranunculales</taxon>
        <taxon>Papaveraceae</taxon>
        <taxon>Papaveroideae</taxon>
        <taxon>Papaver</taxon>
    </lineage>
</organism>
<dbReference type="Gene3D" id="2.60.120.340">
    <property type="entry name" value="Nucleoplasmin core domain"/>
    <property type="match status" value="1"/>
</dbReference>